<feature type="region of interest" description="Disordered" evidence="1">
    <location>
        <begin position="226"/>
        <end position="286"/>
    </location>
</feature>
<feature type="region of interest" description="Disordered" evidence="1">
    <location>
        <begin position="306"/>
        <end position="372"/>
    </location>
</feature>
<evidence type="ECO:0000256" key="1">
    <source>
        <dbReference type="SAM" id="MobiDB-lite"/>
    </source>
</evidence>
<dbReference type="AlphaFoldDB" id="A0AAD6Y3J6"/>
<comment type="caution">
    <text evidence="2">The sequence shown here is derived from an EMBL/GenBank/DDBJ whole genome shotgun (WGS) entry which is preliminary data.</text>
</comment>
<proteinExistence type="predicted"/>
<reference evidence="2" key="1">
    <citation type="submission" date="2023-03" db="EMBL/GenBank/DDBJ databases">
        <title>Massive genome expansion in bonnet fungi (Mycena s.s.) driven by repeated elements and novel gene families across ecological guilds.</title>
        <authorList>
            <consortium name="Lawrence Berkeley National Laboratory"/>
            <person name="Harder C.B."/>
            <person name="Miyauchi S."/>
            <person name="Viragh M."/>
            <person name="Kuo A."/>
            <person name="Thoen E."/>
            <person name="Andreopoulos B."/>
            <person name="Lu D."/>
            <person name="Skrede I."/>
            <person name="Drula E."/>
            <person name="Henrissat B."/>
            <person name="Morin E."/>
            <person name="Kohler A."/>
            <person name="Barry K."/>
            <person name="LaButti K."/>
            <person name="Morin E."/>
            <person name="Salamov A."/>
            <person name="Lipzen A."/>
            <person name="Mereny Z."/>
            <person name="Hegedus B."/>
            <person name="Baldrian P."/>
            <person name="Stursova M."/>
            <person name="Weitz H."/>
            <person name="Taylor A."/>
            <person name="Grigoriev I.V."/>
            <person name="Nagy L.G."/>
            <person name="Martin F."/>
            <person name="Kauserud H."/>
        </authorList>
    </citation>
    <scope>NUCLEOTIDE SEQUENCE</scope>
    <source>
        <strain evidence="2">9144</strain>
    </source>
</reference>
<dbReference type="Proteomes" id="UP001219525">
    <property type="component" value="Unassembled WGS sequence"/>
</dbReference>
<keyword evidence="3" id="KW-1185">Reference proteome</keyword>
<evidence type="ECO:0000313" key="3">
    <source>
        <dbReference type="Proteomes" id="UP001219525"/>
    </source>
</evidence>
<gene>
    <name evidence="2" type="ORF">GGX14DRAFT_662063</name>
</gene>
<sequence>MSEQLYEQDNSTHYTGVFPTVRDPGKQAADCRRDTTAHLAHEKEGKLIAGAKAGRWRWWLLQGYSTSLRIAPPTASPPGPVQAVLLPWWGGIGFAAATAAAARITIPAIIFASVALKESPSEQAFHEHAGTTELHIWLDVSESLYNFGSPPPIPESALARVRPSASLDALDSTQDIPALDTQFFNDQHDAILRALSDLGSFSDTVLPSGLSPPSHSRLHSPLHIQSGVDAPTASTGRGASRSPLRPLNMPDDEMADTRAKPPETGVLKGPSESHLHRRSPPNAKNADIGINYVHESAWSDCEQELDGANDGAVAPSQHPASDDALGSILGKRSRNESRAVSSNHANSPLYMPTVLSSPHSMDPVDSAPVRKRPRMSCDRSLDRDDVHHLVQEAEDVLRAVRMEAHRRAEHDARMLQVKEETNRLLHEIVLSLNRNPICALPSLRCERH</sequence>
<dbReference type="EMBL" id="JARJCW010000068">
    <property type="protein sequence ID" value="KAJ7199480.1"/>
    <property type="molecule type" value="Genomic_DNA"/>
</dbReference>
<evidence type="ECO:0000313" key="2">
    <source>
        <dbReference type="EMBL" id="KAJ7199480.1"/>
    </source>
</evidence>
<organism evidence="2 3">
    <name type="scientific">Mycena pura</name>
    <dbReference type="NCBI Taxonomy" id="153505"/>
    <lineage>
        <taxon>Eukaryota</taxon>
        <taxon>Fungi</taxon>
        <taxon>Dikarya</taxon>
        <taxon>Basidiomycota</taxon>
        <taxon>Agaricomycotina</taxon>
        <taxon>Agaricomycetes</taxon>
        <taxon>Agaricomycetidae</taxon>
        <taxon>Agaricales</taxon>
        <taxon>Marasmiineae</taxon>
        <taxon>Mycenaceae</taxon>
        <taxon>Mycena</taxon>
    </lineage>
</organism>
<protein>
    <submittedName>
        <fullName evidence="2">Uncharacterized protein</fullName>
    </submittedName>
</protein>
<accession>A0AAD6Y3J6</accession>
<name>A0AAD6Y3J6_9AGAR</name>